<evidence type="ECO:0000259" key="2">
    <source>
        <dbReference type="Pfam" id="PF03872"/>
    </source>
</evidence>
<dbReference type="InterPro" id="IPR005572">
    <property type="entry name" value="Anti-sigma_E_RseA_N"/>
</dbReference>
<dbReference type="PANTHER" id="PTHR38104">
    <property type="match status" value="1"/>
</dbReference>
<dbReference type="CDD" id="cd16328">
    <property type="entry name" value="RseA_N"/>
    <property type="match status" value="1"/>
</dbReference>
<evidence type="ECO:0000256" key="1">
    <source>
        <dbReference type="SAM" id="MobiDB-lite"/>
    </source>
</evidence>
<feature type="region of interest" description="Disordered" evidence="1">
    <location>
        <begin position="265"/>
        <end position="288"/>
    </location>
</feature>
<dbReference type="SUPFAM" id="SSF89069">
    <property type="entry name" value="N-terminal, cytoplasmic domain of anti-sigmaE factor RseA"/>
    <property type="match status" value="1"/>
</dbReference>
<gene>
    <name evidence="3" type="ORF">ACFFGH_06965</name>
</gene>
<dbReference type="Pfam" id="PF03872">
    <property type="entry name" value="RseA_N"/>
    <property type="match status" value="1"/>
</dbReference>
<evidence type="ECO:0000313" key="4">
    <source>
        <dbReference type="Proteomes" id="UP001589896"/>
    </source>
</evidence>
<protein>
    <submittedName>
        <fullName evidence="3">RseA family anti-sigma factor</fullName>
    </submittedName>
</protein>
<dbReference type="Proteomes" id="UP001589896">
    <property type="component" value="Unassembled WGS sequence"/>
</dbReference>
<dbReference type="InterPro" id="IPR036147">
    <property type="entry name" value="Anti-sigma_E_RseA_N_sf"/>
</dbReference>
<keyword evidence="4" id="KW-1185">Reference proteome</keyword>
<organism evidence="3 4">
    <name type="scientific">Lysobacter korlensis</name>
    <dbReference type="NCBI Taxonomy" id="553636"/>
    <lineage>
        <taxon>Bacteria</taxon>
        <taxon>Pseudomonadati</taxon>
        <taxon>Pseudomonadota</taxon>
        <taxon>Gammaproteobacteria</taxon>
        <taxon>Lysobacterales</taxon>
        <taxon>Lysobacteraceae</taxon>
        <taxon>Lysobacter</taxon>
    </lineage>
</organism>
<reference evidence="3 4" key="1">
    <citation type="submission" date="2024-09" db="EMBL/GenBank/DDBJ databases">
        <authorList>
            <person name="Sun Q."/>
            <person name="Mori K."/>
        </authorList>
    </citation>
    <scope>NUCLEOTIDE SEQUENCE [LARGE SCALE GENOMIC DNA]</scope>
    <source>
        <strain evidence="3 4">KCTC 23076</strain>
    </source>
</reference>
<dbReference type="PANTHER" id="PTHR38104:SF1">
    <property type="entry name" value="ANTI-SIGMA-E FACTOR RSEA"/>
    <property type="match status" value="1"/>
</dbReference>
<dbReference type="EMBL" id="JBHLTG010000001">
    <property type="protein sequence ID" value="MFC0677583.1"/>
    <property type="molecule type" value="Genomic_DNA"/>
</dbReference>
<evidence type="ECO:0000313" key="3">
    <source>
        <dbReference type="EMBL" id="MFC0677583.1"/>
    </source>
</evidence>
<dbReference type="Gene3D" id="1.10.10.880">
    <property type="entry name" value="Anti sigma-E protein RseA, N-terminal domain"/>
    <property type="match status" value="1"/>
</dbReference>
<name>A0ABV6RKV2_9GAMM</name>
<feature type="compositionally biased region" description="Low complexity" evidence="1">
    <location>
        <begin position="271"/>
        <end position="288"/>
    </location>
</feature>
<dbReference type="InterPro" id="IPR052383">
    <property type="entry name" value="Anti-sigma-E_RseA-like"/>
</dbReference>
<sequence>MMSDRPMPDDLEDLSALFDGELDGDAARFTRKRLGHDSEWQQACGRWQLIGDALRGQATAAAPAGFAARVTAAVAQEPTPVFVPDLSPIPRVQPRGRSRLWLGSALAASMALVAVFVTRPPSIAPGAQMPVAQTVPAGQGAAPAIAVAAPVVDEAAPQIAAVPDDEPRVAPQAVAEPSTPMRPLRSRATELAARQSTTRIARSVQQRAAGLDEVNDLPRVAVAEATPDPFRPSDEIATRPWPRAVLPNSQAAGALTASFGAQATGSRSFYPFEPQEPAEPVVAPVRQP</sequence>
<accession>A0ABV6RKV2</accession>
<proteinExistence type="predicted"/>
<feature type="domain" description="Anti sigma-E protein RseA N-terminal" evidence="2">
    <location>
        <begin position="12"/>
        <end position="84"/>
    </location>
</feature>
<comment type="caution">
    <text evidence="3">The sequence shown here is derived from an EMBL/GenBank/DDBJ whole genome shotgun (WGS) entry which is preliminary data.</text>
</comment>